<evidence type="ECO:0000259" key="1">
    <source>
        <dbReference type="Pfam" id="PF14534"/>
    </source>
</evidence>
<dbReference type="Pfam" id="PF14534">
    <property type="entry name" value="DUF4440"/>
    <property type="match status" value="1"/>
</dbReference>
<organism evidence="2">
    <name type="scientific">Leptolyngbya sp. NK1-12</name>
    <dbReference type="NCBI Taxonomy" id="2547451"/>
    <lineage>
        <taxon>Bacteria</taxon>
        <taxon>Bacillati</taxon>
        <taxon>Cyanobacteriota</taxon>
        <taxon>Cyanophyceae</taxon>
        <taxon>Leptolyngbyales</taxon>
        <taxon>Leptolyngbyaceae</taxon>
        <taxon>Leptolyngbya group</taxon>
        <taxon>Leptolyngbya</taxon>
    </lineage>
</organism>
<accession>A0AA96WJA6</accession>
<gene>
    <name evidence="2" type="ORF">HJG54_04225</name>
</gene>
<dbReference type="Gene3D" id="3.10.450.50">
    <property type="match status" value="1"/>
</dbReference>
<dbReference type="AlphaFoldDB" id="A0AA96WJA6"/>
<dbReference type="InterPro" id="IPR032710">
    <property type="entry name" value="NTF2-like_dom_sf"/>
</dbReference>
<reference evidence="2" key="1">
    <citation type="submission" date="2020-05" db="EMBL/GenBank/DDBJ databases">
        <authorList>
            <person name="Zhu T."/>
            <person name="Keshari N."/>
            <person name="Lu X."/>
        </authorList>
    </citation>
    <scope>NUCLEOTIDE SEQUENCE</scope>
    <source>
        <strain evidence="2">NK1-12</strain>
    </source>
</reference>
<feature type="domain" description="DUF4440" evidence="1">
    <location>
        <begin position="9"/>
        <end position="116"/>
    </location>
</feature>
<sequence>MDSEIETQIRECEARLYTAMSTSDVSELDVLIADDLLFAGPTGELATKAMDLDLHRTGGTQFHEFVPKELEIRVWSEHFVLASAHIFLSGTYLGKAFAGDYRYMRVWRRGKSGWQIVGGSVTAMV</sequence>
<dbReference type="SUPFAM" id="SSF54427">
    <property type="entry name" value="NTF2-like"/>
    <property type="match status" value="1"/>
</dbReference>
<name>A0AA96WJA6_9CYAN</name>
<protein>
    <submittedName>
        <fullName evidence="2">Nuclear transport factor 2 family protein</fullName>
    </submittedName>
</protein>
<evidence type="ECO:0000313" key="2">
    <source>
        <dbReference type="EMBL" id="WNZ26428.1"/>
    </source>
</evidence>
<proteinExistence type="predicted"/>
<dbReference type="InterPro" id="IPR027843">
    <property type="entry name" value="DUF4440"/>
</dbReference>
<dbReference type="EMBL" id="CP053586">
    <property type="protein sequence ID" value="WNZ26428.1"/>
    <property type="molecule type" value="Genomic_DNA"/>
</dbReference>